<dbReference type="EMBL" id="CP071060">
    <property type="protein sequence ID" value="QSI75850.1"/>
    <property type="molecule type" value="Genomic_DNA"/>
</dbReference>
<evidence type="ECO:0000313" key="4">
    <source>
        <dbReference type="Proteomes" id="UP000663570"/>
    </source>
</evidence>
<proteinExistence type="inferred from homology"/>
<dbReference type="InterPro" id="IPR006684">
    <property type="entry name" value="YbgC/YbaW"/>
</dbReference>
<dbReference type="Gene3D" id="3.10.129.10">
    <property type="entry name" value="Hotdog Thioesterase"/>
    <property type="match status" value="1"/>
</dbReference>
<protein>
    <submittedName>
        <fullName evidence="3">Acyl-CoA thioesterase</fullName>
    </submittedName>
</protein>
<dbReference type="SUPFAM" id="SSF54637">
    <property type="entry name" value="Thioesterase/thiol ester dehydrase-isomerase"/>
    <property type="match status" value="1"/>
</dbReference>
<comment type="similarity">
    <text evidence="1">Belongs to the 4-hydroxybenzoyl-CoA thioesterase family.</text>
</comment>
<keyword evidence="2" id="KW-0378">Hydrolase</keyword>
<dbReference type="Pfam" id="PF13279">
    <property type="entry name" value="4HBT_2"/>
    <property type="match status" value="1"/>
</dbReference>
<evidence type="ECO:0000256" key="2">
    <source>
        <dbReference type="ARBA" id="ARBA00022801"/>
    </source>
</evidence>
<evidence type="ECO:0000256" key="1">
    <source>
        <dbReference type="ARBA" id="ARBA00005953"/>
    </source>
</evidence>
<sequence>MRDNWQAEIEIEVPFHDLDPMEVVWHGNYVRYFERARHALLQGLDYDYPQMRDSGYAWPVIDMSVRYARPARFAQRLRVSARIVEWENRLRIRYEVRDAASGERLTKGETIQVAVEIANGEMCFVSPPVLFEKLGVSL</sequence>
<dbReference type="PANTHER" id="PTHR31793">
    <property type="entry name" value="4-HYDROXYBENZOYL-COA THIOESTERASE FAMILY MEMBER"/>
    <property type="match status" value="1"/>
</dbReference>
<dbReference type="CDD" id="cd00586">
    <property type="entry name" value="4HBT"/>
    <property type="match status" value="1"/>
</dbReference>
<dbReference type="InterPro" id="IPR029069">
    <property type="entry name" value="HotDog_dom_sf"/>
</dbReference>
<name>A0ABX7M5W8_9RHOO</name>
<accession>A0ABX7M5W8</accession>
<reference evidence="3 4" key="1">
    <citation type="submission" date="2021-02" db="EMBL/GenBank/DDBJ databases">
        <title>Niveibacterium changnyeongensis HC41.</title>
        <authorList>
            <person name="Kang M."/>
        </authorList>
    </citation>
    <scope>NUCLEOTIDE SEQUENCE [LARGE SCALE GENOMIC DNA]</scope>
    <source>
        <strain evidence="3 4">HC41</strain>
    </source>
</reference>
<dbReference type="RefSeq" id="WP_172197596.1">
    <property type="nucleotide sequence ID" value="NZ_CP071060.1"/>
</dbReference>
<gene>
    <name evidence="3" type="ORF">JY500_15365</name>
</gene>
<evidence type="ECO:0000313" key="3">
    <source>
        <dbReference type="EMBL" id="QSI75850.1"/>
    </source>
</evidence>
<keyword evidence="4" id="KW-1185">Reference proteome</keyword>
<dbReference type="InterPro" id="IPR050563">
    <property type="entry name" value="4-hydroxybenzoyl-CoA_TE"/>
</dbReference>
<organism evidence="3 4">
    <name type="scientific">Niveibacterium microcysteis</name>
    <dbReference type="NCBI Taxonomy" id="2811415"/>
    <lineage>
        <taxon>Bacteria</taxon>
        <taxon>Pseudomonadati</taxon>
        <taxon>Pseudomonadota</taxon>
        <taxon>Betaproteobacteria</taxon>
        <taxon>Rhodocyclales</taxon>
        <taxon>Rhodocyclaceae</taxon>
        <taxon>Niveibacterium</taxon>
    </lineage>
</organism>
<dbReference type="Proteomes" id="UP000663570">
    <property type="component" value="Chromosome"/>
</dbReference>
<dbReference type="PANTHER" id="PTHR31793:SF27">
    <property type="entry name" value="NOVEL THIOESTERASE SUPERFAMILY DOMAIN AND SAPOSIN A-TYPE DOMAIN CONTAINING PROTEIN (0610012H03RIK)"/>
    <property type="match status" value="1"/>
</dbReference>
<dbReference type="PIRSF" id="PIRSF003230">
    <property type="entry name" value="YbgC"/>
    <property type="match status" value="1"/>
</dbReference>